<feature type="non-terminal residue" evidence="2">
    <location>
        <position position="190"/>
    </location>
</feature>
<name>A0A2A6RD31_9CHLR</name>
<dbReference type="PANTHER" id="PTHR35586:SF1">
    <property type="entry name" value="SLL1691 PROTEIN"/>
    <property type="match status" value="1"/>
</dbReference>
<dbReference type="Proteomes" id="UP000220527">
    <property type="component" value="Unassembled WGS sequence"/>
</dbReference>
<proteinExistence type="predicted"/>
<feature type="non-terminal residue" evidence="2">
    <location>
        <position position="1"/>
    </location>
</feature>
<dbReference type="RefSeq" id="WP_124682066.1">
    <property type="nucleotide sequence ID" value="NZ_NQWI01000326.1"/>
</dbReference>
<evidence type="ECO:0000313" key="2">
    <source>
        <dbReference type="EMBL" id="PDV97525.1"/>
    </source>
</evidence>
<dbReference type="InterPro" id="IPR025587">
    <property type="entry name" value="DUF4351"/>
</dbReference>
<gene>
    <name evidence="2" type="ORF">CJ255_22270</name>
</gene>
<feature type="domain" description="DUF4351" evidence="1">
    <location>
        <begin position="137"/>
        <end position="190"/>
    </location>
</feature>
<protein>
    <recommendedName>
        <fullName evidence="1">DUF4351 domain-containing protein</fullName>
    </recommendedName>
</protein>
<keyword evidence="3" id="KW-1185">Reference proteome</keyword>
<evidence type="ECO:0000259" key="1">
    <source>
        <dbReference type="Pfam" id="PF14261"/>
    </source>
</evidence>
<dbReference type="PANTHER" id="PTHR35586">
    <property type="entry name" value="SLL1691 PROTEIN"/>
    <property type="match status" value="1"/>
</dbReference>
<dbReference type="Pfam" id="PF14261">
    <property type="entry name" value="DUF4351"/>
    <property type="match status" value="2"/>
</dbReference>
<accession>A0A2A6RD31</accession>
<evidence type="ECO:0000313" key="3">
    <source>
        <dbReference type="Proteomes" id="UP000220527"/>
    </source>
</evidence>
<sequence length="190" mass="21157">ACLRQGYAAEDLRHLYRLLDQLMRLPPSIDEPVRATMRQIEQEERGMTTFVTSIERLAGAEGEVRGERKVVMRQLERKLGSLNAALEAEIAALDATQLDALSEALLSFTTQAHLDAWLQGQREGWDVAAPETSAYVQAERDMVLRQLKHRFGGLSEALAAQVIALSPSLLAPLSEALLDFTTETELEVWL</sequence>
<comment type="caution">
    <text evidence="2">The sequence shown here is derived from an EMBL/GenBank/DDBJ whole genome shotgun (WGS) entry which is preliminary data.</text>
</comment>
<reference evidence="3" key="1">
    <citation type="submission" date="2017-08" db="EMBL/GenBank/DDBJ databases">
        <authorList>
            <person name="Grouzdev D.S."/>
            <person name="Gaisin V.A."/>
            <person name="Rysina M.S."/>
            <person name="Gorlenko V.M."/>
        </authorList>
    </citation>
    <scope>NUCLEOTIDE SEQUENCE [LARGE SCALE GENOMIC DNA]</scope>
    <source>
        <strain evidence="3">Kir15-3F</strain>
    </source>
</reference>
<dbReference type="AlphaFoldDB" id="A0A2A6RD31"/>
<dbReference type="EMBL" id="NQWI01000326">
    <property type="protein sequence ID" value="PDV97525.1"/>
    <property type="molecule type" value="Genomic_DNA"/>
</dbReference>
<organism evidence="2 3">
    <name type="scientific">Candidatus Viridilinea mediisalina</name>
    <dbReference type="NCBI Taxonomy" id="2024553"/>
    <lineage>
        <taxon>Bacteria</taxon>
        <taxon>Bacillati</taxon>
        <taxon>Chloroflexota</taxon>
        <taxon>Chloroflexia</taxon>
        <taxon>Chloroflexales</taxon>
        <taxon>Chloroflexineae</taxon>
        <taxon>Oscillochloridaceae</taxon>
        <taxon>Candidatus Viridilinea</taxon>
    </lineage>
</organism>
<dbReference type="OrthoDB" id="569771at2"/>
<feature type="domain" description="DUF4351" evidence="1">
    <location>
        <begin position="61"/>
        <end position="118"/>
    </location>
</feature>